<sequence>MLCASSPLTLEQLIKDLGAEANKSCHCSAVALPKANAASKTENASMSKDERDCFTVVAELTGPKQYHSFRSARVEEQRKLAASRVMLQMSQMKELESDELPTDASCALIAEKLERCKEQIAFHANEVSALRQFEACAKGKCHTPLTTQKDAASEQEAELRAAREQLVRQEEVLASNRGVLEACLRRNQELKLKIKADRKRVEASDAMLGRVTDRIQEAKHDVLVMLHAQLAYYQKGHFMKVDPSTLSIDSVLCNGYAARMIMNFYRMLLDSSVESVSDRDVFADLAAAFPAQVQLTDHTIHVAPL</sequence>
<accession>A0A7S0JKW8</accession>
<name>A0A7S0JKW8_9EUKA</name>
<keyword evidence="1" id="KW-0175">Coiled coil</keyword>
<protein>
    <submittedName>
        <fullName evidence="2">Uncharacterized protein</fullName>
    </submittedName>
</protein>
<reference evidence="2" key="1">
    <citation type="submission" date="2021-01" db="EMBL/GenBank/DDBJ databases">
        <authorList>
            <person name="Corre E."/>
            <person name="Pelletier E."/>
            <person name="Niang G."/>
            <person name="Scheremetjew M."/>
            <person name="Finn R."/>
            <person name="Kale V."/>
            <person name="Holt S."/>
            <person name="Cochrane G."/>
            <person name="Meng A."/>
            <person name="Brown T."/>
            <person name="Cohen L."/>
        </authorList>
    </citation>
    <scope>NUCLEOTIDE SEQUENCE</scope>
    <source>
        <strain evidence="2">RCC1130</strain>
    </source>
</reference>
<feature type="coiled-coil region" evidence="1">
    <location>
        <begin position="145"/>
        <end position="200"/>
    </location>
</feature>
<evidence type="ECO:0000256" key="1">
    <source>
        <dbReference type="SAM" id="Coils"/>
    </source>
</evidence>
<evidence type="ECO:0000313" key="2">
    <source>
        <dbReference type="EMBL" id="CAD8554637.1"/>
    </source>
</evidence>
<gene>
    <name evidence="2" type="ORF">CLEP1334_LOCUS29928</name>
</gene>
<proteinExistence type="predicted"/>
<organism evidence="2">
    <name type="scientific">Calcidiscus leptoporus</name>
    <dbReference type="NCBI Taxonomy" id="127549"/>
    <lineage>
        <taxon>Eukaryota</taxon>
        <taxon>Haptista</taxon>
        <taxon>Haptophyta</taxon>
        <taxon>Prymnesiophyceae</taxon>
        <taxon>Coccolithales</taxon>
        <taxon>Calcidiscaceae</taxon>
        <taxon>Calcidiscus</taxon>
    </lineage>
</organism>
<dbReference type="AlphaFoldDB" id="A0A7S0JKW8"/>
<dbReference type="EMBL" id="HBER01059992">
    <property type="protein sequence ID" value="CAD8554637.1"/>
    <property type="molecule type" value="Transcribed_RNA"/>
</dbReference>